<evidence type="ECO:0000313" key="10">
    <source>
        <dbReference type="EMBL" id="RMA97090.1"/>
    </source>
</evidence>
<comment type="catalytic activity">
    <reaction evidence="7 8">
        <text>cytidine(34) in tRNA(Ile2) + L-lysine + ATP = lysidine(34) in tRNA(Ile2) + AMP + diphosphate + H(+)</text>
        <dbReference type="Rhea" id="RHEA:43744"/>
        <dbReference type="Rhea" id="RHEA-COMP:10625"/>
        <dbReference type="Rhea" id="RHEA-COMP:10670"/>
        <dbReference type="ChEBI" id="CHEBI:15378"/>
        <dbReference type="ChEBI" id="CHEBI:30616"/>
        <dbReference type="ChEBI" id="CHEBI:32551"/>
        <dbReference type="ChEBI" id="CHEBI:33019"/>
        <dbReference type="ChEBI" id="CHEBI:82748"/>
        <dbReference type="ChEBI" id="CHEBI:83665"/>
        <dbReference type="ChEBI" id="CHEBI:456215"/>
        <dbReference type="EC" id="6.3.4.19"/>
    </reaction>
</comment>
<dbReference type="SUPFAM" id="SSF56037">
    <property type="entry name" value="PheT/TilS domain"/>
    <property type="match status" value="1"/>
</dbReference>
<dbReference type="NCBIfam" id="TIGR02432">
    <property type="entry name" value="lysidine_TilS_N"/>
    <property type="match status" value="1"/>
</dbReference>
<evidence type="ECO:0000256" key="1">
    <source>
        <dbReference type="ARBA" id="ARBA00004496"/>
    </source>
</evidence>
<dbReference type="GO" id="GO:0032267">
    <property type="term" value="F:tRNA(Ile)-lysidine synthase activity"/>
    <property type="evidence" value="ECO:0007669"/>
    <property type="project" value="UniProtKB-EC"/>
</dbReference>
<dbReference type="InterPro" id="IPR012796">
    <property type="entry name" value="Lysidine-tRNA-synth_C"/>
</dbReference>
<dbReference type="Proteomes" id="UP000280842">
    <property type="component" value="Unassembled WGS sequence"/>
</dbReference>
<feature type="domain" description="Lysidine-tRNA(Ile) synthetase C-terminal" evidence="9">
    <location>
        <begin position="371"/>
        <end position="442"/>
    </location>
</feature>
<evidence type="ECO:0000259" key="9">
    <source>
        <dbReference type="SMART" id="SM00977"/>
    </source>
</evidence>
<dbReference type="PANTHER" id="PTHR43033">
    <property type="entry name" value="TRNA(ILE)-LYSIDINE SYNTHASE-RELATED"/>
    <property type="match status" value="1"/>
</dbReference>
<dbReference type="GO" id="GO:0005524">
    <property type="term" value="F:ATP binding"/>
    <property type="evidence" value="ECO:0007669"/>
    <property type="project" value="UniProtKB-KW"/>
</dbReference>
<comment type="caution">
    <text evidence="8">Lacks conserved residue(s) required for the propagation of feature annotation.</text>
</comment>
<evidence type="ECO:0000256" key="5">
    <source>
        <dbReference type="ARBA" id="ARBA00022741"/>
    </source>
</evidence>
<dbReference type="HAMAP" id="MF_01161">
    <property type="entry name" value="tRNA_Ile_lys_synt"/>
    <property type="match status" value="1"/>
</dbReference>
<dbReference type="InterPro" id="IPR014729">
    <property type="entry name" value="Rossmann-like_a/b/a_fold"/>
</dbReference>
<evidence type="ECO:0000313" key="11">
    <source>
        <dbReference type="Proteomes" id="UP000280842"/>
    </source>
</evidence>
<dbReference type="Pfam" id="PF01171">
    <property type="entry name" value="ATP_bind_3"/>
    <property type="match status" value="1"/>
</dbReference>
<dbReference type="EMBL" id="REFO01000011">
    <property type="protein sequence ID" value="RMA97090.1"/>
    <property type="molecule type" value="Genomic_DNA"/>
</dbReference>
<comment type="caution">
    <text evidence="10">The sequence shown here is derived from an EMBL/GenBank/DDBJ whole genome shotgun (WGS) entry which is preliminary data.</text>
</comment>
<comment type="similarity">
    <text evidence="8">Belongs to the tRNA(Ile)-lysidine synthase family.</text>
</comment>
<keyword evidence="2 8" id="KW-0963">Cytoplasm</keyword>
<keyword evidence="11" id="KW-1185">Reference proteome</keyword>
<dbReference type="OrthoDB" id="9807403at2"/>
<proteinExistence type="inferred from homology"/>
<dbReference type="GO" id="GO:0006400">
    <property type="term" value="P:tRNA modification"/>
    <property type="evidence" value="ECO:0007669"/>
    <property type="project" value="UniProtKB-UniRule"/>
</dbReference>
<keyword evidence="6" id="KW-0067">ATP-binding</keyword>
<dbReference type="Gene3D" id="3.40.50.620">
    <property type="entry name" value="HUPs"/>
    <property type="match status" value="1"/>
</dbReference>
<dbReference type="InterPro" id="IPR012094">
    <property type="entry name" value="tRNA_Ile_lys_synt"/>
</dbReference>
<reference evidence="10 11" key="1">
    <citation type="submission" date="2018-10" db="EMBL/GenBank/DDBJ databases">
        <title>Genomic Encyclopedia of Archaeal and Bacterial Type Strains, Phase II (KMG-II): from individual species to whole genera.</title>
        <authorList>
            <person name="Goeker M."/>
        </authorList>
    </citation>
    <scope>NUCLEOTIDE SEQUENCE [LARGE SCALE GENOMIC DNA]</scope>
    <source>
        <strain evidence="10 11">VM1</strain>
    </source>
</reference>
<dbReference type="RefSeq" id="WP_121922882.1">
    <property type="nucleotide sequence ID" value="NZ_REFO01000011.1"/>
</dbReference>
<dbReference type="Pfam" id="PF11734">
    <property type="entry name" value="TilS_C"/>
    <property type="match status" value="1"/>
</dbReference>
<dbReference type="AlphaFoldDB" id="A0A3M0BI88"/>
<sequence length="447" mass="53378">MNVEKKFLQAINDFNLISENEKILIAYSTGVDSSVLTYLLLKFKNYLKIKEIALAYLNHKLRKEAEEEEIFTKEVAEKFGIKAFTKQVNIKEIAKKEKKSVEQVGREERYKFFNEILKKEDFDKIATGHHLSDLAETMTLWFIQGNKKGIKGFKPKEKNIIRPLYYLTKEEIYNYAKEKQIEYKEDITNYSVDFKRNKVRHEIIPKLKEINPSFENSALIMSYFFNLDEDYFNKKIENFDLLVDFIELNQIKEKAILYRLIDKWIYEKIGCKLSYKTLKSIIDLVETGGTKKVKICNNYYLIKEYDRLYLNLEKSDKTTYFEYTVKPNEKIYLKEMDKILEIFKLSNPNLEDLKNEKEMVCFDIDSKDIEFKIRQRKKGDRFKPFGSSWKKLKDVMIDLKIPADMRDNIPLLTFKDKILWIIGYKRSDLYPINENSKNVICFKLKEV</sequence>
<comment type="subcellular location">
    <subcellularLocation>
        <location evidence="1 8">Cytoplasm</location>
    </subcellularLocation>
</comment>
<dbReference type="InterPro" id="IPR012795">
    <property type="entry name" value="tRNA_Ile_lys_synt_N"/>
</dbReference>
<dbReference type="PANTHER" id="PTHR43033:SF1">
    <property type="entry name" value="TRNA(ILE)-LYSIDINE SYNTHASE-RELATED"/>
    <property type="match status" value="1"/>
</dbReference>
<comment type="function">
    <text evidence="8">Ligates lysine onto the cytidine present at position 34 of the AUA codon-specific tRNA(Ile) that contains the anticodon CAU, in an ATP-dependent manner. Cytidine is converted to lysidine, thus changing the amino acid specificity of the tRNA from methionine to isoleucine.</text>
</comment>
<evidence type="ECO:0000256" key="4">
    <source>
        <dbReference type="ARBA" id="ARBA00022694"/>
    </source>
</evidence>
<gene>
    <name evidence="8" type="primary">tilS</name>
    <name evidence="10" type="ORF">CLV39_0745</name>
</gene>
<dbReference type="SUPFAM" id="SSF52402">
    <property type="entry name" value="Adenine nucleotide alpha hydrolases-like"/>
    <property type="match status" value="1"/>
</dbReference>
<evidence type="ECO:0000256" key="7">
    <source>
        <dbReference type="ARBA" id="ARBA00048539"/>
    </source>
</evidence>
<keyword evidence="3 8" id="KW-0436">Ligase</keyword>
<organism evidence="10 11">
    <name type="scientific">Hydrogenothermus marinus</name>
    <dbReference type="NCBI Taxonomy" id="133270"/>
    <lineage>
        <taxon>Bacteria</taxon>
        <taxon>Pseudomonadati</taxon>
        <taxon>Aquificota</taxon>
        <taxon>Aquificia</taxon>
        <taxon>Aquificales</taxon>
        <taxon>Hydrogenothermaceae</taxon>
        <taxon>Hydrogenothermus</taxon>
    </lineage>
</organism>
<evidence type="ECO:0000256" key="8">
    <source>
        <dbReference type="HAMAP-Rule" id="MF_01161"/>
    </source>
</evidence>
<dbReference type="GO" id="GO:0005737">
    <property type="term" value="C:cytoplasm"/>
    <property type="evidence" value="ECO:0007669"/>
    <property type="project" value="UniProtKB-SubCell"/>
</dbReference>
<dbReference type="InterPro" id="IPR011063">
    <property type="entry name" value="TilS/TtcA_N"/>
</dbReference>
<evidence type="ECO:0000256" key="2">
    <source>
        <dbReference type="ARBA" id="ARBA00022490"/>
    </source>
</evidence>
<accession>A0A3M0BI88</accession>
<keyword evidence="4 8" id="KW-0819">tRNA processing</keyword>
<dbReference type="CDD" id="cd01992">
    <property type="entry name" value="TilS_N"/>
    <property type="match status" value="1"/>
</dbReference>
<protein>
    <recommendedName>
        <fullName evidence="8">tRNA(Ile)-lysidine synthase</fullName>
        <ecNumber evidence="8">6.3.4.19</ecNumber>
    </recommendedName>
    <alternativeName>
        <fullName evidence="8">tRNA(Ile)-2-lysyl-cytidine synthase</fullName>
    </alternativeName>
    <alternativeName>
        <fullName evidence="8">tRNA(Ile)-lysidine synthetase</fullName>
    </alternativeName>
</protein>
<dbReference type="SMART" id="SM00977">
    <property type="entry name" value="TilS_C"/>
    <property type="match status" value="1"/>
</dbReference>
<keyword evidence="5" id="KW-0547">Nucleotide-binding</keyword>
<name>A0A3M0BI88_9AQUI</name>
<evidence type="ECO:0000256" key="6">
    <source>
        <dbReference type="ARBA" id="ARBA00022840"/>
    </source>
</evidence>
<dbReference type="NCBIfam" id="TIGR02433">
    <property type="entry name" value="lysidine_TilS_C"/>
    <property type="match status" value="1"/>
</dbReference>
<evidence type="ECO:0000256" key="3">
    <source>
        <dbReference type="ARBA" id="ARBA00022598"/>
    </source>
</evidence>
<dbReference type="EC" id="6.3.4.19" evidence="8"/>